<accession>A0A812TW67</accession>
<dbReference type="Proteomes" id="UP000649617">
    <property type="component" value="Unassembled WGS sequence"/>
</dbReference>
<dbReference type="AlphaFoldDB" id="A0A812TW67"/>
<dbReference type="EMBL" id="CAJNIZ010032802">
    <property type="protein sequence ID" value="CAE7539981.1"/>
    <property type="molecule type" value="Genomic_DNA"/>
</dbReference>
<dbReference type="OrthoDB" id="445137at2759"/>
<dbReference type="InterPro" id="IPR027417">
    <property type="entry name" value="P-loop_NTPase"/>
</dbReference>
<evidence type="ECO:0000313" key="2">
    <source>
        <dbReference type="Proteomes" id="UP000649617"/>
    </source>
</evidence>
<evidence type="ECO:0000313" key="1">
    <source>
        <dbReference type="EMBL" id="CAE7539981.1"/>
    </source>
</evidence>
<comment type="caution">
    <text evidence="1">The sequence shown here is derived from an EMBL/GenBank/DDBJ whole genome shotgun (WGS) entry which is preliminary data.</text>
</comment>
<feature type="non-terminal residue" evidence="1">
    <location>
        <position position="1"/>
    </location>
</feature>
<name>A0A812TW67_SYMPI</name>
<proteinExistence type="predicted"/>
<dbReference type="Gene3D" id="3.40.50.300">
    <property type="entry name" value="P-loop containing nucleotide triphosphate hydrolases"/>
    <property type="match status" value="1"/>
</dbReference>
<organism evidence="1 2">
    <name type="scientific">Symbiodinium pilosum</name>
    <name type="common">Dinoflagellate</name>
    <dbReference type="NCBI Taxonomy" id="2952"/>
    <lineage>
        <taxon>Eukaryota</taxon>
        <taxon>Sar</taxon>
        <taxon>Alveolata</taxon>
        <taxon>Dinophyceae</taxon>
        <taxon>Suessiales</taxon>
        <taxon>Symbiodiniaceae</taxon>
        <taxon>Symbiodinium</taxon>
    </lineage>
</organism>
<keyword evidence="2" id="KW-1185">Reference proteome</keyword>
<reference evidence="1" key="1">
    <citation type="submission" date="2021-02" db="EMBL/GenBank/DDBJ databases">
        <authorList>
            <person name="Dougan E. K."/>
            <person name="Rhodes N."/>
            <person name="Thang M."/>
            <person name="Chan C."/>
        </authorList>
    </citation>
    <scope>NUCLEOTIDE SEQUENCE</scope>
</reference>
<dbReference type="SUPFAM" id="SSF52540">
    <property type="entry name" value="P-loop containing nucleoside triphosphate hydrolases"/>
    <property type="match status" value="1"/>
</dbReference>
<sequence>MEAGSVLFEDDDAYDLSPAAVATCDLSSTFDDLPQRTGALAETLHSREAAVSGHCFARYSGFVDAVIQRWALIVDEYLQCPQDFALVRYEDFSSDPVSETRRLLDALGLAHLWVRGTEERVRQRAE</sequence>
<protein>
    <submittedName>
        <fullName evidence="1">PDPK2 protein</fullName>
    </submittedName>
</protein>
<gene>
    <name evidence="1" type="primary">PDPK2</name>
    <name evidence="1" type="ORF">SPIL2461_LOCUS14284</name>
</gene>